<evidence type="ECO:0000256" key="2">
    <source>
        <dbReference type="ARBA" id="ARBA00022448"/>
    </source>
</evidence>
<keyword evidence="2" id="KW-0813">Transport</keyword>
<evidence type="ECO:0000256" key="1">
    <source>
        <dbReference type="ARBA" id="ARBA00004651"/>
    </source>
</evidence>
<comment type="caution">
    <text evidence="4">The sequence shown here is derived from an EMBL/GenBank/DDBJ whole genome shotgun (WGS) entry which is preliminary data.</text>
</comment>
<name>X1IYL9_9ZZZZ</name>
<comment type="subcellular location">
    <subcellularLocation>
        <location evidence="1">Cell membrane</location>
        <topology evidence="1">Multi-pass membrane protein</topology>
    </subcellularLocation>
</comment>
<gene>
    <name evidence="4" type="ORF">S03H2_43536</name>
</gene>
<organism evidence="4">
    <name type="scientific">marine sediment metagenome</name>
    <dbReference type="NCBI Taxonomy" id="412755"/>
    <lineage>
        <taxon>unclassified sequences</taxon>
        <taxon>metagenomes</taxon>
        <taxon>ecological metagenomes</taxon>
    </lineage>
</organism>
<accession>X1IYL9</accession>
<evidence type="ECO:0000313" key="4">
    <source>
        <dbReference type="EMBL" id="GAH71184.1"/>
    </source>
</evidence>
<feature type="transmembrane region" description="Helical" evidence="3">
    <location>
        <begin position="29"/>
        <end position="51"/>
    </location>
</feature>
<dbReference type="GO" id="GO:0005886">
    <property type="term" value="C:plasma membrane"/>
    <property type="evidence" value="ECO:0007669"/>
    <property type="project" value="UniProtKB-SubCell"/>
</dbReference>
<feature type="non-terminal residue" evidence="4">
    <location>
        <position position="63"/>
    </location>
</feature>
<dbReference type="EMBL" id="BARU01027168">
    <property type="protein sequence ID" value="GAH71184.1"/>
    <property type="molecule type" value="Genomic_DNA"/>
</dbReference>
<dbReference type="PANTHER" id="PTHR43386">
    <property type="entry name" value="OLIGOPEPTIDE TRANSPORT SYSTEM PERMEASE PROTEIN APPC"/>
    <property type="match status" value="1"/>
</dbReference>
<dbReference type="AlphaFoldDB" id="X1IYL9"/>
<keyword evidence="3" id="KW-1133">Transmembrane helix</keyword>
<sequence length="63" mass="6999">MSFLGLGEATRPSWGAMINDARIELSRGVWWQMAAATVAIFFISLTLNIFGDALRDSLDPKLR</sequence>
<evidence type="ECO:0008006" key="5">
    <source>
        <dbReference type="Google" id="ProtNLM"/>
    </source>
</evidence>
<dbReference type="PANTHER" id="PTHR43386:SF1">
    <property type="entry name" value="D,D-DIPEPTIDE TRANSPORT SYSTEM PERMEASE PROTEIN DDPC-RELATED"/>
    <property type="match status" value="1"/>
</dbReference>
<dbReference type="InterPro" id="IPR050366">
    <property type="entry name" value="BP-dependent_transpt_permease"/>
</dbReference>
<proteinExistence type="predicted"/>
<protein>
    <recommendedName>
        <fullName evidence="5">ABC transmembrane type-1 domain-containing protein</fullName>
    </recommendedName>
</protein>
<keyword evidence="3" id="KW-0472">Membrane</keyword>
<keyword evidence="3" id="KW-0812">Transmembrane</keyword>
<reference evidence="4" key="1">
    <citation type="journal article" date="2014" name="Front. Microbiol.">
        <title>High frequency of phylogenetically diverse reductive dehalogenase-homologous genes in deep subseafloor sedimentary metagenomes.</title>
        <authorList>
            <person name="Kawai M."/>
            <person name="Futagami T."/>
            <person name="Toyoda A."/>
            <person name="Takaki Y."/>
            <person name="Nishi S."/>
            <person name="Hori S."/>
            <person name="Arai W."/>
            <person name="Tsubouchi T."/>
            <person name="Morono Y."/>
            <person name="Uchiyama I."/>
            <person name="Ito T."/>
            <person name="Fujiyama A."/>
            <person name="Inagaki F."/>
            <person name="Takami H."/>
        </authorList>
    </citation>
    <scope>NUCLEOTIDE SEQUENCE</scope>
    <source>
        <strain evidence="4">Expedition CK06-06</strain>
    </source>
</reference>
<evidence type="ECO:0000256" key="3">
    <source>
        <dbReference type="SAM" id="Phobius"/>
    </source>
</evidence>